<dbReference type="PANTHER" id="PTHR43191">
    <property type="entry name" value="RRNA METHYLTRANSFERASE 3"/>
    <property type="match status" value="1"/>
</dbReference>
<dbReference type="InterPro" id="IPR029026">
    <property type="entry name" value="tRNA_m1G_MTases_N"/>
</dbReference>
<dbReference type="AlphaFoldDB" id="A0A517S7H5"/>
<evidence type="ECO:0000313" key="5">
    <source>
        <dbReference type="Proteomes" id="UP000315700"/>
    </source>
</evidence>
<evidence type="ECO:0000313" key="4">
    <source>
        <dbReference type="EMBL" id="QDT52084.1"/>
    </source>
</evidence>
<evidence type="ECO:0000259" key="3">
    <source>
        <dbReference type="Pfam" id="PF00588"/>
    </source>
</evidence>
<accession>A0A517S7H5</accession>
<feature type="domain" description="tRNA/rRNA methyltransferase SpoU type" evidence="3">
    <location>
        <begin position="128"/>
        <end position="270"/>
    </location>
</feature>
<dbReference type="GO" id="GO:0032259">
    <property type="term" value="P:methylation"/>
    <property type="evidence" value="ECO:0007669"/>
    <property type="project" value="UniProtKB-KW"/>
</dbReference>
<dbReference type="EMBL" id="CP036271">
    <property type="protein sequence ID" value="QDT52084.1"/>
    <property type="molecule type" value="Genomic_DNA"/>
</dbReference>
<dbReference type="GO" id="GO:0003723">
    <property type="term" value="F:RNA binding"/>
    <property type="evidence" value="ECO:0007669"/>
    <property type="project" value="InterPro"/>
</dbReference>
<dbReference type="CDD" id="cd18095">
    <property type="entry name" value="SpoU-like_rRNA-MTase"/>
    <property type="match status" value="1"/>
</dbReference>
<reference evidence="4 5" key="1">
    <citation type="submission" date="2019-02" db="EMBL/GenBank/DDBJ databases">
        <title>Deep-cultivation of Planctomycetes and their phenomic and genomic characterization uncovers novel biology.</title>
        <authorList>
            <person name="Wiegand S."/>
            <person name="Jogler M."/>
            <person name="Boedeker C."/>
            <person name="Pinto D."/>
            <person name="Vollmers J."/>
            <person name="Rivas-Marin E."/>
            <person name="Kohn T."/>
            <person name="Peeters S.H."/>
            <person name="Heuer A."/>
            <person name="Rast P."/>
            <person name="Oberbeckmann S."/>
            <person name="Bunk B."/>
            <person name="Jeske O."/>
            <person name="Meyerdierks A."/>
            <person name="Storesund J.E."/>
            <person name="Kallscheuer N."/>
            <person name="Luecker S."/>
            <person name="Lage O.M."/>
            <person name="Pohl T."/>
            <person name="Merkel B.J."/>
            <person name="Hornburger P."/>
            <person name="Mueller R.-W."/>
            <person name="Bruemmer F."/>
            <person name="Labrenz M."/>
            <person name="Spormann A.M."/>
            <person name="Op den Camp H."/>
            <person name="Overmann J."/>
            <person name="Amann R."/>
            <person name="Jetten M.S.M."/>
            <person name="Mascher T."/>
            <person name="Medema M.H."/>
            <person name="Devos D.P."/>
            <person name="Kaster A.-K."/>
            <person name="Ovreas L."/>
            <person name="Rohde M."/>
            <person name="Galperin M.Y."/>
            <person name="Jogler C."/>
        </authorList>
    </citation>
    <scope>NUCLEOTIDE SEQUENCE [LARGE SCALE GENOMIC DNA]</scope>
    <source>
        <strain evidence="4 5">Pan44</strain>
    </source>
</reference>
<dbReference type="SUPFAM" id="SSF75217">
    <property type="entry name" value="alpha/beta knot"/>
    <property type="match status" value="1"/>
</dbReference>
<dbReference type="InterPro" id="IPR029028">
    <property type="entry name" value="Alpha/beta_knot_MTases"/>
</dbReference>
<sequence>MPATLTHHARMSRLELNDLSHPDLDPYRSLKHTNSTRWSGRFVIEGHRCVRRLLESRFKTLSVVASDRRVHLIENDVPPDVPLYVIPETQAETLLGFKFHAGVIGCGQRTRPPRWDDVLPRDPSAPALIVACPRTTDPDNLGGLIRLGAGFGVTAVALNEGCADPFSRRVLRVSMGNAFHLPIVDSDNLAGDLRYLREKHGFRIAAAVLDDAAIPLAQVRRPSRLVLLLGNEADGLEQEWVDLSDEKVVIPMADQTDSLNVTVAAGIMLHHFTQVSGLAR</sequence>
<dbReference type="EC" id="2.1.1.185" evidence="4"/>
<dbReference type="InterPro" id="IPR029064">
    <property type="entry name" value="Ribosomal_eL30-like_sf"/>
</dbReference>
<keyword evidence="5" id="KW-1185">Reference proteome</keyword>
<proteinExistence type="predicted"/>
<dbReference type="KEGG" id="ccos:Pan44_00920"/>
<protein>
    <submittedName>
        <fullName evidence="4">23S rRNA (Guanosine-2'-O-)-methyltransferase RlmB</fullName>
        <ecNumber evidence="4">2.1.1.185</ecNumber>
    </submittedName>
</protein>
<dbReference type="OrthoDB" id="9794400at2"/>
<dbReference type="GO" id="GO:0006396">
    <property type="term" value="P:RNA processing"/>
    <property type="evidence" value="ECO:0007669"/>
    <property type="project" value="InterPro"/>
</dbReference>
<evidence type="ECO:0000256" key="2">
    <source>
        <dbReference type="ARBA" id="ARBA00022679"/>
    </source>
</evidence>
<dbReference type="Proteomes" id="UP000315700">
    <property type="component" value="Chromosome"/>
</dbReference>
<keyword evidence="1 4" id="KW-0489">Methyltransferase</keyword>
<evidence type="ECO:0000256" key="1">
    <source>
        <dbReference type="ARBA" id="ARBA00022603"/>
    </source>
</evidence>
<keyword evidence="2 4" id="KW-0808">Transferase</keyword>
<dbReference type="PANTHER" id="PTHR43191:SF12">
    <property type="entry name" value="RRNA METHYLASE"/>
    <property type="match status" value="1"/>
</dbReference>
<gene>
    <name evidence="4" type="primary">rlmB_1</name>
    <name evidence="4" type="ORF">Pan44_00920</name>
</gene>
<dbReference type="InParanoid" id="A0A517S7H5"/>
<name>A0A517S7H5_9PLAN</name>
<dbReference type="Gene3D" id="3.30.1330.30">
    <property type="match status" value="1"/>
</dbReference>
<dbReference type="InterPro" id="IPR051259">
    <property type="entry name" value="rRNA_Methyltransferase"/>
</dbReference>
<dbReference type="Pfam" id="PF00588">
    <property type="entry name" value="SpoU_methylase"/>
    <property type="match status" value="1"/>
</dbReference>
<dbReference type="Gene3D" id="3.40.1280.10">
    <property type="match status" value="1"/>
</dbReference>
<dbReference type="SUPFAM" id="SSF55315">
    <property type="entry name" value="L30e-like"/>
    <property type="match status" value="1"/>
</dbReference>
<dbReference type="InterPro" id="IPR001537">
    <property type="entry name" value="SpoU_MeTrfase"/>
</dbReference>
<dbReference type="GO" id="GO:0008173">
    <property type="term" value="F:RNA methyltransferase activity"/>
    <property type="evidence" value="ECO:0007669"/>
    <property type="project" value="InterPro"/>
</dbReference>
<organism evidence="4 5">
    <name type="scientific">Caulifigura coniformis</name>
    <dbReference type="NCBI Taxonomy" id="2527983"/>
    <lineage>
        <taxon>Bacteria</taxon>
        <taxon>Pseudomonadati</taxon>
        <taxon>Planctomycetota</taxon>
        <taxon>Planctomycetia</taxon>
        <taxon>Planctomycetales</taxon>
        <taxon>Planctomycetaceae</taxon>
        <taxon>Caulifigura</taxon>
    </lineage>
</organism>